<dbReference type="PROSITE" id="PS51379">
    <property type="entry name" value="4FE4S_FER_2"/>
    <property type="match status" value="1"/>
</dbReference>
<accession>A0A1U9NHX2</accession>
<dbReference type="InterPro" id="IPR017896">
    <property type="entry name" value="4Fe4S_Fe-S-bd"/>
</dbReference>
<dbReference type="InterPro" id="IPR053135">
    <property type="entry name" value="AKR2_Oxidoreductase"/>
</dbReference>
<dbReference type="PANTHER" id="PTHR43312">
    <property type="entry name" value="D-THREO-ALDOSE 1-DEHYDROGENASE"/>
    <property type="match status" value="1"/>
</dbReference>
<evidence type="ECO:0000313" key="3">
    <source>
        <dbReference type="Proteomes" id="UP000189674"/>
    </source>
</evidence>
<dbReference type="Pfam" id="PF13187">
    <property type="entry name" value="Fer4_9"/>
    <property type="match status" value="1"/>
</dbReference>
<dbReference type="EC" id="1.1.1.-" evidence="2"/>
<keyword evidence="3" id="KW-1185">Reference proteome</keyword>
<dbReference type="EMBL" id="CP019791">
    <property type="protein sequence ID" value="AQT67415.1"/>
    <property type="molecule type" value="Genomic_DNA"/>
</dbReference>
<keyword evidence="2" id="KW-0560">Oxidoreductase</keyword>
<sequence length="381" mass="43169">MIYSDFGKTGAKVSAVGFGGMRFDTKNKSNEENAELLTYAVDKGINYLDTAPGYCDDKSEDIYGLAIKEMADKRDQFYVTTKGMPATYDTADKAREAVEKSLKRLNTDYIDFYHVWCIRRMSEYELAMKPGGQYEGLLKAKEEGLIKNIVISSHLRGDHIAQIMKKKEYEAVLLGLNILNFMYRWEGVQKAHDLGYGVVAMNPLSGGLIPKHEKEFSFLGEEGESATEAALRFIISCPQVNVALVGFENKEHIDMACRVADQAKSFTEEDIERVKANLSDHMNSLCTGCNYCMAGVCPQNIPIASYMQYYNDKPLFGKDEQEMKKKLKFELEWGRLAEKVSRAKDCIECAKCEQVCTQHLDIMNRLAEIAEWRTNLPEDDN</sequence>
<dbReference type="PANTHER" id="PTHR43312:SF1">
    <property type="entry name" value="NADP-DEPENDENT OXIDOREDUCTASE DOMAIN-CONTAINING PROTEIN"/>
    <property type="match status" value="1"/>
</dbReference>
<dbReference type="CDD" id="cd19096">
    <property type="entry name" value="AKR_Fe-S_oxidoreductase"/>
    <property type="match status" value="1"/>
</dbReference>
<evidence type="ECO:0000259" key="1">
    <source>
        <dbReference type="PROSITE" id="PS51379"/>
    </source>
</evidence>
<dbReference type="Proteomes" id="UP000189674">
    <property type="component" value="Chromosome"/>
</dbReference>
<dbReference type="OrthoDB" id="9773828at2"/>
<dbReference type="AlphaFoldDB" id="A0A1U9NHX2"/>
<feature type="domain" description="4Fe-4S ferredoxin-type" evidence="1">
    <location>
        <begin position="274"/>
        <end position="307"/>
    </location>
</feature>
<dbReference type="Pfam" id="PF00248">
    <property type="entry name" value="Aldo_ket_red"/>
    <property type="match status" value="1"/>
</dbReference>
<proteinExistence type="predicted"/>
<dbReference type="KEGG" id="alus:STSP2_00559"/>
<dbReference type="InterPro" id="IPR023210">
    <property type="entry name" value="NADP_OxRdtase_dom"/>
</dbReference>
<dbReference type="RefSeq" id="WP_146659640.1">
    <property type="nucleotide sequence ID" value="NZ_CP019791.1"/>
</dbReference>
<evidence type="ECO:0000313" key="2">
    <source>
        <dbReference type="EMBL" id="AQT67415.1"/>
    </source>
</evidence>
<organism evidence="2 3">
    <name type="scientific">Anaerohalosphaera lusitana</name>
    <dbReference type="NCBI Taxonomy" id="1936003"/>
    <lineage>
        <taxon>Bacteria</taxon>
        <taxon>Pseudomonadati</taxon>
        <taxon>Planctomycetota</taxon>
        <taxon>Phycisphaerae</taxon>
        <taxon>Sedimentisphaerales</taxon>
        <taxon>Anaerohalosphaeraceae</taxon>
        <taxon>Anaerohalosphaera</taxon>
    </lineage>
</organism>
<gene>
    <name evidence="2" type="primary">yhdN_2</name>
    <name evidence="2" type="ORF">STSP2_00559</name>
</gene>
<dbReference type="STRING" id="1936003.STSP2_00559"/>
<dbReference type="SUPFAM" id="SSF54862">
    <property type="entry name" value="4Fe-4S ferredoxins"/>
    <property type="match status" value="1"/>
</dbReference>
<name>A0A1U9NHX2_9BACT</name>
<reference evidence="3" key="1">
    <citation type="submission" date="2017-02" db="EMBL/GenBank/DDBJ databases">
        <title>Comparative genomics and description of representatives of a novel lineage of planctomycetes thriving in anoxic sediments.</title>
        <authorList>
            <person name="Spring S."/>
            <person name="Bunk B."/>
            <person name="Sproer C."/>
        </authorList>
    </citation>
    <scope>NUCLEOTIDE SEQUENCE [LARGE SCALE GENOMIC DNA]</scope>
    <source>
        <strain evidence="3">ST-NAGAB-D1</strain>
    </source>
</reference>
<dbReference type="Gene3D" id="3.20.20.100">
    <property type="entry name" value="NADP-dependent oxidoreductase domain"/>
    <property type="match status" value="1"/>
</dbReference>
<dbReference type="SUPFAM" id="SSF51430">
    <property type="entry name" value="NAD(P)-linked oxidoreductase"/>
    <property type="match status" value="1"/>
</dbReference>
<dbReference type="GO" id="GO:0016491">
    <property type="term" value="F:oxidoreductase activity"/>
    <property type="evidence" value="ECO:0007669"/>
    <property type="project" value="UniProtKB-KW"/>
</dbReference>
<protein>
    <submittedName>
        <fullName evidence="2">General stress protein 69</fullName>
        <ecNumber evidence="2">1.1.1.-</ecNumber>
    </submittedName>
</protein>
<dbReference type="InterPro" id="IPR036812">
    <property type="entry name" value="NAD(P)_OxRdtase_dom_sf"/>
</dbReference>